<evidence type="ECO:0000259" key="4">
    <source>
        <dbReference type="Pfam" id="PF08190"/>
    </source>
</evidence>
<accession>A0A6I9YQN5</accession>
<dbReference type="GO" id="GO:0005737">
    <property type="term" value="C:cytoplasm"/>
    <property type="evidence" value="ECO:0007669"/>
    <property type="project" value="TreeGrafter"/>
</dbReference>
<dbReference type="GO" id="GO:0006364">
    <property type="term" value="P:rRNA processing"/>
    <property type="evidence" value="ECO:0007669"/>
    <property type="project" value="TreeGrafter"/>
</dbReference>
<dbReference type="GeneID" id="106552463"/>
<dbReference type="GO" id="GO:0097255">
    <property type="term" value="C:R2TP complex"/>
    <property type="evidence" value="ECO:0007669"/>
    <property type="project" value="TreeGrafter"/>
</dbReference>
<gene>
    <name evidence="7" type="primary">PIH1D2</name>
</gene>
<feature type="domain" description="PIH1D1/2/3 CS-like" evidence="5">
    <location>
        <begin position="241"/>
        <end position="313"/>
    </location>
</feature>
<dbReference type="PANTHER" id="PTHR22997:SF6">
    <property type="entry name" value="PIH1 DOMAIN-CONTAINING PROTEIN 2"/>
    <property type="match status" value="1"/>
</dbReference>
<dbReference type="PANTHER" id="PTHR22997">
    <property type="entry name" value="PIH1 DOMAIN-CONTAINING PROTEIN 1"/>
    <property type="match status" value="1"/>
</dbReference>
<dbReference type="InterPro" id="IPR050734">
    <property type="entry name" value="PIH1/Kintoun_subfamily"/>
</dbReference>
<dbReference type="Pfam" id="PF08190">
    <property type="entry name" value="PIH1"/>
    <property type="match status" value="1"/>
</dbReference>
<dbReference type="Pfam" id="PF18201">
    <property type="entry name" value="PIH1_CS"/>
    <property type="match status" value="1"/>
</dbReference>
<dbReference type="InterPro" id="IPR012981">
    <property type="entry name" value="PIH1_N"/>
</dbReference>
<organism evidence="6 7">
    <name type="scientific">Thamnophis sirtalis</name>
    <dbReference type="NCBI Taxonomy" id="35019"/>
    <lineage>
        <taxon>Eukaryota</taxon>
        <taxon>Metazoa</taxon>
        <taxon>Chordata</taxon>
        <taxon>Craniata</taxon>
        <taxon>Vertebrata</taxon>
        <taxon>Euteleostomi</taxon>
        <taxon>Lepidosauria</taxon>
        <taxon>Squamata</taxon>
        <taxon>Bifurcata</taxon>
        <taxon>Unidentata</taxon>
        <taxon>Episquamata</taxon>
        <taxon>Toxicofera</taxon>
        <taxon>Serpentes</taxon>
        <taxon>Colubroidea</taxon>
        <taxon>Colubridae</taxon>
        <taxon>Natricinae</taxon>
        <taxon>Thamnophis</taxon>
    </lineage>
</organism>
<dbReference type="GO" id="GO:1990904">
    <property type="term" value="C:ribonucleoprotein complex"/>
    <property type="evidence" value="ECO:0007669"/>
    <property type="project" value="TreeGrafter"/>
</dbReference>
<dbReference type="KEGG" id="tsr:106552463"/>
<comment type="similarity">
    <text evidence="1">Belongs to the PIH1 family.</text>
</comment>
<dbReference type="GO" id="GO:0000492">
    <property type="term" value="P:box C/D snoRNP assembly"/>
    <property type="evidence" value="ECO:0007669"/>
    <property type="project" value="TreeGrafter"/>
</dbReference>
<dbReference type="AlphaFoldDB" id="A0A6I9YQN5"/>
<evidence type="ECO:0000313" key="7">
    <source>
        <dbReference type="RefSeq" id="XP_013926229.1"/>
    </source>
</evidence>
<keyword evidence="6" id="KW-1185">Reference proteome</keyword>
<evidence type="ECO:0000256" key="2">
    <source>
        <dbReference type="ARBA" id="ARBA00040541"/>
    </source>
</evidence>
<dbReference type="InterPro" id="IPR041442">
    <property type="entry name" value="PIH1D1/2/3_CS-like"/>
</dbReference>
<dbReference type="SUPFAM" id="SSF49764">
    <property type="entry name" value="HSP20-like chaperones"/>
    <property type="match status" value="1"/>
</dbReference>
<evidence type="ECO:0000256" key="1">
    <source>
        <dbReference type="ARBA" id="ARBA00008511"/>
    </source>
</evidence>
<dbReference type="RefSeq" id="XP_013926229.1">
    <property type="nucleotide sequence ID" value="XM_014070754.1"/>
</dbReference>
<feature type="region of interest" description="Disordered" evidence="3">
    <location>
        <begin position="222"/>
        <end position="243"/>
    </location>
</feature>
<reference evidence="7" key="1">
    <citation type="submission" date="2025-08" db="UniProtKB">
        <authorList>
            <consortium name="RefSeq"/>
        </authorList>
    </citation>
    <scope>IDENTIFICATION</scope>
</reference>
<protein>
    <recommendedName>
        <fullName evidence="2">PIH1 domain-containing protein 2</fullName>
    </recommendedName>
</protein>
<dbReference type="CDD" id="cd00298">
    <property type="entry name" value="ACD_sHsps_p23-like"/>
    <property type="match status" value="1"/>
</dbReference>
<evidence type="ECO:0000256" key="3">
    <source>
        <dbReference type="SAM" id="MobiDB-lite"/>
    </source>
</evidence>
<dbReference type="Proteomes" id="UP000504617">
    <property type="component" value="Unplaced"/>
</dbReference>
<dbReference type="InterPro" id="IPR008978">
    <property type="entry name" value="HSP20-like_chaperone"/>
</dbReference>
<evidence type="ECO:0000259" key="5">
    <source>
        <dbReference type="Pfam" id="PF18201"/>
    </source>
</evidence>
<dbReference type="CTD" id="120379"/>
<proteinExistence type="inferred from homology"/>
<evidence type="ECO:0000313" key="6">
    <source>
        <dbReference type="Proteomes" id="UP000504617"/>
    </source>
</evidence>
<name>A0A6I9YQN5_9SAUR</name>
<dbReference type="OrthoDB" id="545063at2759"/>
<sequence>MEALCSSEEMLAKATQLWTMLDDMAENNPENYCHFMQQQLKEAKHHYAPPEPCLCLKTSILEPSKTRLFINLCRWSRIPAPKSPSEPVLLSAGKMETLSDKSEICSILDMAFNPSVLERVEDNPPEKEQLIRMSLKYVEEHFSVTLSHSWSVAKFKLKGSLERMRASLRREQPPLAAPQRNPNKEVTLSQLRSLTAEDSGDLILPAAEKPTAPKKRLIEEISSTDKPETPKPAYKMTTKKDADEKPREIELKIELPGVCNVSECNLSVSKDDVLVECLLKYRLRVDLPVPVDEEATSAIFNKKGGVLIVRMPVCQGK</sequence>
<feature type="domain" description="PIH1 N-terminal" evidence="4">
    <location>
        <begin position="34"/>
        <end position="165"/>
    </location>
</feature>